<dbReference type="PROSITE" id="PS50943">
    <property type="entry name" value="HTH_CROC1"/>
    <property type="match status" value="1"/>
</dbReference>
<gene>
    <name evidence="2" type="ORF">GCM10009676_14480</name>
</gene>
<dbReference type="InterPro" id="IPR010982">
    <property type="entry name" value="Lambda_DNA-bd_dom_sf"/>
</dbReference>
<dbReference type="Proteomes" id="UP001500653">
    <property type="component" value="Unassembled WGS sequence"/>
</dbReference>
<evidence type="ECO:0000313" key="2">
    <source>
        <dbReference type="EMBL" id="GAA1232385.1"/>
    </source>
</evidence>
<sequence>MTAETFGQCLRRLRGEAGLSQAQLARMVPIHQSNLSRWEGDRQAVEDRVLVERLETVLGAPGALTRAQAPSLLHGDGIDSQRIDHAVRRPRTVDDRTLDALAKLLASTRHLEDCVGAAAVLLPERGHVNLLTELASESRGPIRTRVIDLAGQWAQHHGWLYTALERYDEADQWFSRSLEWALEAGDDDLAATVWSFKGHVAWLKGQVGPTIGLTHTARRYTGIHAGQTAYDALQEARGHALLGDVSEVERLVDEAHALSQLATRQMADGSAPPWHYYREDGFWNLEGGRAIAPVRPRQAVELLEAGLAELPPDQLHADWADAYRRDLEAAQRATA</sequence>
<dbReference type="EMBL" id="BAAALN010000005">
    <property type="protein sequence ID" value="GAA1232385.1"/>
    <property type="molecule type" value="Genomic_DNA"/>
</dbReference>
<accession>A0ABP4GP58</accession>
<protein>
    <recommendedName>
        <fullName evidence="1">HTH cro/C1-type domain-containing protein</fullName>
    </recommendedName>
</protein>
<dbReference type="SUPFAM" id="SSF47413">
    <property type="entry name" value="lambda repressor-like DNA-binding domains"/>
    <property type="match status" value="1"/>
</dbReference>
<keyword evidence="3" id="KW-1185">Reference proteome</keyword>
<dbReference type="InterPro" id="IPR001387">
    <property type="entry name" value="Cro/C1-type_HTH"/>
</dbReference>
<dbReference type="SMART" id="SM00530">
    <property type="entry name" value="HTH_XRE"/>
    <property type="match status" value="1"/>
</dbReference>
<proteinExistence type="predicted"/>
<dbReference type="CDD" id="cd00093">
    <property type="entry name" value="HTH_XRE"/>
    <property type="match status" value="1"/>
</dbReference>
<name>A0ABP4GP58_9PSEU</name>
<comment type="caution">
    <text evidence="2">The sequence shown here is derived from an EMBL/GenBank/DDBJ whole genome shotgun (WGS) entry which is preliminary data.</text>
</comment>
<evidence type="ECO:0000259" key="1">
    <source>
        <dbReference type="PROSITE" id="PS50943"/>
    </source>
</evidence>
<reference evidence="3" key="1">
    <citation type="journal article" date="2019" name="Int. J. Syst. Evol. Microbiol.">
        <title>The Global Catalogue of Microorganisms (GCM) 10K type strain sequencing project: providing services to taxonomists for standard genome sequencing and annotation.</title>
        <authorList>
            <consortium name="The Broad Institute Genomics Platform"/>
            <consortium name="The Broad Institute Genome Sequencing Center for Infectious Disease"/>
            <person name="Wu L."/>
            <person name="Ma J."/>
        </authorList>
    </citation>
    <scope>NUCLEOTIDE SEQUENCE [LARGE SCALE GENOMIC DNA]</scope>
    <source>
        <strain evidence="3">JCM 13023</strain>
    </source>
</reference>
<dbReference type="Gene3D" id="1.10.260.40">
    <property type="entry name" value="lambda repressor-like DNA-binding domains"/>
    <property type="match status" value="1"/>
</dbReference>
<dbReference type="RefSeq" id="WP_253863772.1">
    <property type="nucleotide sequence ID" value="NZ_BAAALN010000005.1"/>
</dbReference>
<dbReference type="Pfam" id="PF13560">
    <property type="entry name" value="HTH_31"/>
    <property type="match status" value="1"/>
</dbReference>
<feature type="domain" description="HTH cro/C1-type" evidence="1">
    <location>
        <begin position="10"/>
        <end position="64"/>
    </location>
</feature>
<organism evidence="2 3">
    <name type="scientific">Prauserella halophila</name>
    <dbReference type="NCBI Taxonomy" id="185641"/>
    <lineage>
        <taxon>Bacteria</taxon>
        <taxon>Bacillati</taxon>
        <taxon>Actinomycetota</taxon>
        <taxon>Actinomycetes</taxon>
        <taxon>Pseudonocardiales</taxon>
        <taxon>Pseudonocardiaceae</taxon>
        <taxon>Prauserella</taxon>
    </lineage>
</organism>
<evidence type="ECO:0000313" key="3">
    <source>
        <dbReference type="Proteomes" id="UP001500653"/>
    </source>
</evidence>